<organism evidence="5 6">
    <name type="scientific">Echria macrotheca</name>
    <dbReference type="NCBI Taxonomy" id="438768"/>
    <lineage>
        <taxon>Eukaryota</taxon>
        <taxon>Fungi</taxon>
        <taxon>Dikarya</taxon>
        <taxon>Ascomycota</taxon>
        <taxon>Pezizomycotina</taxon>
        <taxon>Sordariomycetes</taxon>
        <taxon>Sordariomycetidae</taxon>
        <taxon>Sordariales</taxon>
        <taxon>Schizotheciaceae</taxon>
        <taxon>Echria</taxon>
    </lineage>
</organism>
<dbReference type="InterPro" id="IPR001911">
    <property type="entry name" value="Ribosomal_bS21"/>
</dbReference>
<gene>
    <name evidence="5" type="ORF">QBC47DRAFT_390335</name>
</gene>
<dbReference type="GO" id="GO:0003735">
    <property type="term" value="F:structural constituent of ribosome"/>
    <property type="evidence" value="ECO:0007669"/>
    <property type="project" value="InterPro"/>
</dbReference>
<keyword evidence="2" id="KW-0689">Ribosomal protein</keyword>
<protein>
    <recommendedName>
        <fullName evidence="7">Ribosomal protein S21</fullName>
    </recommendedName>
</protein>
<name>A0AAJ0B6C4_9PEZI</name>
<dbReference type="Pfam" id="PF01165">
    <property type="entry name" value="Ribosomal_S21"/>
    <property type="match status" value="1"/>
</dbReference>
<evidence type="ECO:0000256" key="2">
    <source>
        <dbReference type="ARBA" id="ARBA00022980"/>
    </source>
</evidence>
<evidence type="ECO:0008006" key="7">
    <source>
        <dbReference type="Google" id="ProtNLM"/>
    </source>
</evidence>
<keyword evidence="3" id="KW-0687">Ribonucleoprotein</keyword>
<proteinExistence type="inferred from homology"/>
<evidence type="ECO:0000313" key="6">
    <source>
        <dbReference type="Proteomes" id="UP001239445"/>
    </source>
</evidence>
<evidence type="ECO:0000256" key="3">
    <source>
        <dbReference type="ARBA" id="ARBA00023274"/>
    </source>
</evidence>
<keyword evidence="6" id="KW-1185">Reference proteome</keyword>
<comment type="similarity">
    <text evidence="1">Belongs to the bacterial ribosomal protein bS21 family.</text>
</comment>
<sequence>MDLLQTVCRRAVLSGARPTLLPNAVRTFSGTPITNRGSPSAIERLRQSLVKRSPGQSSNSALPPRPPAPSILDVVDEIRADSESTFKPFDKDEFLSKYATKKKEPALRLVPQTGRTINVSRGDPAHALRVLDGLVKRNAVRRELALQRFHERPALKRKRQKRERWRKRFGEGVRAAIARTLSLKQQGW</sequence>
<dbReference type="GO" id="GO:0070124">
    <property type="term" value="P:mitochondrial translational initiation"/>
    <property type="evidence" value="ECO:0007669"/>
    <property type="project" value="TreeGrafter"/>
</dbReference>
<dbReference type="PANTHER" id="PTHR41237">
    <property type="entry name" value="37S RIBOSOMAL PROTEIN MRP21, MITOCHONDRIAL"/>
    <property type="match status" value="1"/>
</dbReference>
<evidence type="ECO:0000256" key="1">
    <source>
        <dbReference type="ARBA" id="ARBA00006640"/>
    </source>
</evidence>
<dbReference type="AlphaFoldDB" id="A0AAJ0B6C4"/>
<dbReference type="GO" id="GO:0005763">
    <property type="term" value="C:mitochondrial small ribosomal subunit"/>
    <property type="evidence" value="ECO:0007669"/>
    <property type="project" value="TreeGrafter"/>
</dbReference>
<dbReference type="Proteomes" id="UP001239445">
    <property type="component" value="Unassembled WGS sequence"/>
</dbReference>
<dbReference type="InterPro" id="IPR052837">
    <property type="entry name" value="Mitoribosomal_bS21"/>
</dbReference>
<feature type="region of interest" description="Disordered" evidence="4">
    <location>
        <begin position="50"/>
        <end position="69"/>
    </location>
</feature>
<dbReference type="PANTHER" id="PTHR41237:SF1">
    <property type="entry name" value="SMALL RIBOSOMAL SUBUNIT PROTEIN BS21M"/>
    <property type="match status" value="1"/>
</dbReference>
<reference evidence="5" key="1">
    <citation type="submission" date="2023-06" db="EMBL/GenBank/DDBJ databases">
        <title>Genome-scale phylogeny and comparative genomics of the fungal order Sordariales.</title>
        <authorList>
            <consortium name="Lawrence Berkeley National Laboratory"/>
            <person name="Hensen N."/>
            <person name="Bonometti L."/>
            <person name="Westerberg I."/>
            <person name="Brannstrom I.O."/>
            <person name="Guillou S."/>
            <person name="Cros-Aarteil S."/>
            <person name="Calhoun S."/>
            <person name="Haridas S."/>
            <person name="Kuo A."/>
            <person name="Mondo S."/>
            <person name="Pangilinan J."/>
            <person name="Riley R."/>
            <person name="Labutti K."/>
            <person name="Andreopoulos B."/>
            <person name="Lipzen A."/>
            <person name="Chen C."/>
            <person name="Yanf M."/>
            <person name="Daum C."/>
            <person name="Ng V."/>
            <person name="Clum A."/>
            <person name="Steindorff A."/>
            <person name="Ohm R."/>
            <person name="Martin F."/>
            <person name="Silar P."/>
            <person name="Natvig D."/>
            <person name="Lalanne C."/>
            <person name="Gautier V."/>
            <person name="Ament-Velasquez S.L."/>
            <person name="Kruys A."/>
            <person name="Hutchinson M.I."/>
            <person name="Powell A.J."/>
            <person name="Barry K."/>
            <person name="Miller A.N."/>
            <person name="Grigoriev I.V."/>
            <person name="Debuchy R."/>
            <person name="Gladieux P."/>
            <person name="Thoren M.H."/>
            <person name="Johannesson H."/>
        </authorList>
    </citation>
    <scope>NUCLEOTIDE SEQUENCE</scope>
    <source>
        <strain evidence="5">PSN4</strain>
    </source>
</reference>
<evidence type="ECO:0000313" key="5">
    <source>
        <dbReference type="EMBL" id="KAK1752357.1"/>
    </source>
</evidence>
<accession>A0AAJ0B6C4</accession>
<comment type="caution">
    <text evidence="5">The sequence shown here is derived from an EMBL/GenBank/DDBJ whole genome shotgun (WGS) entry which is preliminary data.</text>
</comment>
<dbReference type="EMBL" id="MU839840">
    <property type="protein sequence ID" value="KAK1752357.1"/>
    <property type="molecule type" value="Genomic_DNA"/>
</dbReference>
<evidence type="ECO:0000256" key="4">
    <source>
        <dbReference type="SAM" id="MobiDB-lite"/>
    </source>
</evidence>